<dbReference type="EMBL" id="CVRI01000044">
    <property type="protein sequence ID" value="CRK96642.1"/>
    <property type="molecule type" value="Genomic_DNA"/>
</dbReference>
<dbReference type="AlphaFoldDB" id="A0A1J1IA83"/>
<accession>A0A1J1IA83</accession>
<dbReference type="Proteomes" id="UP000183832">
    <property type="component" value="Unassembled WGS sequence"/>
</dbReference>
<name>A0A1J1IA83_9DIPT</name>
<reference evidence="1 2" key="1">
    <citation type="submission" date="2015-04" db="EMBL/GenBank/DDBJ databases">
        <authorList>
            <person name="Syromyatnikov M.Y."/>
            <person name="Popov V.N."/>
        </authorList>
    </citation>
    <scope>NUCLEOTIDE SEQUENCE [LARGE SCALE GENOMIC DNA]</scope>
</reference>
<sequence length="190" mass="21534">MDFQFNTEGAECDIDAENEYHLEIKIESLTLVNQQINEIQIILIFGDSVNKMKVDGDDATFDGKVHTYVVHSKPSKLAEKLLNSPIMIQIVEIESLKSIGFLILEVNECFANAVKCSDFCSESIRKSLDLTQDDTEGKLVISFSVRRDIGNSNRHREFYTESTKETMKLANMQREESRMVTDAVPDDSAE</sequence>
<organism evidence="1 2">
    <name type="scientific">Clunio marinus</name>
    <dbReference type="NCBI Taxonomy" id="568069"/>
    <lineage>
        <taxon>Eukaryota</taxon>
        <taxon>Metazoa</taxon>
        <taxon>Ecdysozoa</taxon>
        <taxon>Arthropoda</taxon>
        <taxon>Hexapoda</taxon>
        <taxon>Insecta</taxon>
        <taxon>Pterygota</taxon>
        <taxon>Neoptera</taxon>
        <taxon>Endopterygota</taxon>
        <taxon>Diptera</taxon>
        <taxon>Nematocera</taxon>
        <taxon>Chironomoidea</taxon>
        <taxon>Chironomidae</taxon>
        <taxon>Clunio</taxon>
    </lineage>
</organism>
<protein>
    <submittedName>
        <fullName evidence="1">CLUMA_CG010059, isoform A</fullName>
    </submittedName>
</protein>
<dbReference type="OrthoDB" id="7791018at2759"/>
<evidence type="ECO:0000313" key="2">
    <source>
        <dbReference type="Proteomes" id="UP000183832"/>
    </source>
</evidence>
<keyword evidence="2" id="KW-1185">Reference proteome</keyword>
<evidence type="ECO:0000313" key="1">
    <source>
        <dbReference type="EMBL" id="CRK96642.1"/>
    </source>
</evidence>
<proteinExistence type="predicted"/>
<gene>
    <name evidence="1" type="ORF">CLUMA_CG010059</name>
</gene>